<keyword evidence="2" id="KW-1185">Reference proteome</keyword>
<sequence length="106" mass="11239">MDLQKSIIKSLLRALTLHATVGNVKNCVMELTVSVLASNLTTSSTAVGWVGSTSTKKCTESECGTSANSASMSACCTTELPRLMVEVHVKCVKEASTNRGLRHLLP</sequence>
<dbReference type="AlphaFoldDB" id="A0A8T0HNT7"/>
<reference evidence="1" key="1">
    <citation type="submission" date="2020-06" db="EMBL/GenBank/DDBJ databases">
        <title>WGS assembly of Ceratodon purpureus strain R40.</title>
        <authorList>
            <person name="Carey S.B."/>
            <person name="Jenkins J."/>
            <person name="Shu S."/>
            <person name="Lovell J.T."/>
            <person name="Sreedasyam A."/>
            <person name="Maumus F."/>
            <person name="Tiley G.P."/>
            <person name="Fernandez-Pozo N."/>
            <person name="Barry K."/>
            <person name="Chen C."/>
            <person name="Wang M."/>
            <person name="Lipzen A."/>
            <person name="Daum C."/>
            <person name="Saski C.A."/>
            <person name="Payton A.C."/>
            <person name="Mcbreen J.C."/>
            <person name="Conrad R.E."/>
            <person name="Kollar L.M."/>
            <person name="Olsson S."/>
            <person name="Huttunen S."/>
            <person name="Landis J.B."/>
            <person name="Wickett N.J."/>
            <person name="Johnson M.G."/>
            <person name="Rensing S.A."/>
            <person name="Grimwood J."/>
            <person name="Schmutz J."/>
            <person name="Mcdaniel S.F."/>
        </authorList>
    </citation>
    <scope>NUCLEOTIDE SEQUENCE</scope>
    <source>
        <strain evidence="1">R40</strain>
    </source>
</reference>
<protein>
    <submittedName>
        <fullName evidence="1">Uncharacterized protein</fullName>
    </submittedName>
</protein>
<gene>
    <name evidence="1" type="ORF">KC19_VG102300</name>
</gene>
<dbReference type="EMBL" id="CM026426">
    <property type="protein sequence ID" value="KAG0572524.1"/>
    <property type="molecule type" value="Genomic_DNA"/>
</dbReference>
<comment type="caution">
    <text evidence="1">The sequence shown here is derived from an EMBL/GenBank/DDBJ whole genome shotgun (WGS) entry which is preliminary data.</text>
</comment>
<evidence type="ECO:0000313" key="1">
    <source>
        <dbReference type="EMBL" id="KAG0572524.1"/>
    </source>
</evidence>
<evidence type="ECO:0000313" key="2">
    <source>
        <dbReference type="Proteomes" id="UP000822688"/>
    </source>
</evidence>
<proteinExistence type="predicted"/>
<organism evidence="1 2">
    <name type="scientific">Ceratodon purpureus</name>
    <name type="common">Fire moss</name>
    <name type="synonym">Dicranum purpureum</name>
    <dbReference type="NCBI Taxonomy" id="3225"/>
    <lineage>
        <taxon>Eukaryota</taxon>
        <taxon>Viridiplantae</taxon>
        <taxon>Streptophyta</taxon>
        <taxon>Embryophyta</taxon>
        <taxon>Bryophyta</taxon>
        <taxon>Bryophytina</taxon>
        <taxon>Bryopsida</taxon>
        <taxon>Dicranidae</taxon>
        <taxon>Pseudoditrichales</taxon>
        <taxon>Ditrichaceae</taxon>
        <taxon>Ceratodon</taxon>
    </lineage>
</organism>
<name>A0A8T0HNT7_CERPU</name>
<accession>A0A8T0HNT7</accession>
<dbReference type="Proteomes" id="UP000822688">
    <property type="component" value="Chromosome V"/>
</dbReference>